<comment type="function">
    <text evidence="2">Guanine nucleotide-binding proteins (G proteins) are involved as modulators or transducers in various transmembrane signaling systems.</text>
</comment>
<evidence type="ECO:0000256" key="8">
    <source>
        <dbReference type="ARBA" id="ARBA00023134"/>
    </source>
</evidence>
<gene>
    <name evidence="14" type="ORF">BCR42DRAFT_419626</name>
</gene>
<dbReference type="GO" id="GO:0007186">
    <property type="term" value="P:G protein-coupled receptor signaling pathway"/>
    <property type="evidence" value="ECO:0007669"/>
    <property type="project" value="InterPro"/>
</dbReference>
<dbReference type="InterPro" id="IPR027417">
    <property type="entry name" value="P-loop_NTPase"/>
</dbReference>
<dbReference type="OrthoDB" id="5817230at2759"/>
<reference evidence="14 15" key="1">
    <citation type="submission" date="2016-07" db="EMBL/GenBank/DDBJ databases">
        <title>Pervasive Adenine N6-methylation of Active Genes in Fungi.</title>
        <authorList>
            <consortium name="DOE Joint Genome Institute"/>
            <person name="Mondo S.J."/>
            <person name="Dannebaum R.O."/>
            <person name="Kuo R.C."/>
            <person name="Labutti K."/>
            <person name="Haridas S."/>
            <person name="Kuo A."/>
            <person name="Salamov A."/>
            <person name="Ahrendt S.R."/>
            <person name="Lipzen A."/>
            <person name="Sullivan W."/>
            <person name="Andreopoulos W.B."/>
            <person name="Clum A."/>
            <person name="Lindquist E."/>
            <person name="Daum C."/>
            <person name="Ramamoorthy G.K."/>
            <person name="Gryganskyi A."/>
            <person name="Culley D."/>
            <person name="Magnuson J.K."/>
            <person name="James T.Y."/>
            <person name="O'Malley M.A."/>
            <person name="Stajich J.E."/>
            <person name="Spatafora J.W."/>
            <person name="Visel A."/>
            <person name="Grigoriev I.V."/>
        </authorList>
    </citation>
    <scope>NUCLEOTIDE SEQUENCE [LARGE SCALE GENOMIC DNA]</scope>
    <source>
        <strain evidence="14 15">NRRL 1336</strain>
    </source>
</reference>
<keyword evidence="4 12" id="KW-0479">Metal-binding</keyword>
<sequence length="361" mass="41567">MGNCGSSSANASNNEPSNPDTATSRLIDKQIRADEKRLKTEVKLLLLGAGLSGKSTCLKQMRLIYTSGFDAAERESFRHTVFSNITSTIQTVLEVMNTLEIKFEDSQLEEYVQLFDQPPGLKQGEPYPVNYLMPLKKLWADDGVQRVCKQGNTFALHENVNYYFSQLDRLWSTDYVPTDQDIIRCRAKTTGIVETTFHLGPLTYRMFDVGGQRSERKKWIHCFENVTAVLFVVAVSGYDQCLVEDRDSNQMHEALMLFDTICNSPWFVNTSMILFLNKIDIFKEKISQSPVSRWFPDFKGDNNDFEQTRSYFKKRFQRLNQNTEKRVYTHYTDATDTTLLKHVMLAVSDIILNENLNTLML</sequence>
<keyword evidence="9" id="KW-0807">Transducer</keyword>
<dbReference type="AlphaFoldDB" id="A0A1X2IA34"/>
<accession>A0A1X2IA34</accession>
<dbReference type="GO" id="GO:0005834">
    <property type="term" value="C:heterotrimeric G-protein complex"/>
    <property type="evidence" value="ECO:0007669"/>
    <property type="project" value="InterPro"/>
</dbReference>
<feature type="binding site" evidence="12">
    <location>
        <position position="55"/>
    </location>
    <ligand>
        <name>Mg(2+)</name>
        <dbReference type="ChEBI" id="CHEBI:18420"/>
    </ligand>
</feature>
<evidence type="ECO:0000313" key="14">
    <source>
        <dbReference type="EMBL" id="ORZ12619.1"/>
    </source>
</evidence>
<dbReference type="SUPFAM" id="SSF47895">
    <property type="entry name" value="Transducin (alpha subunit), insertion domain"/>
    <property type="match status" value="1"/>
</dbReference>
<comment type="caution">
    <text evidence="14">The sequence shown here is derived from an EMBL/GenBank/DDBJ whole genome shotgun (WGS) entry which is preliminary data.</text>
</comment>
<feature type="binding site" evidence="11">
    <location>
        <position position="334"/>
    </location>
    <ligand>
        <name>GTP</name>
        <dbReference type="ChEBI" id="CHEBI:37565"/>
    </ligand>
</feature>
<dbReference type="GO" id="GO:0005525">
    <property type="term" value="F:GTP binding"/>
    <property type="evidence" value="ECO:0007669"/>
    <property type="project" value="UniProtKB-KW"/>
</dbReference>
<evidence type="ECO:0000256" key="13">
    <source>
        <dbReference type="SAM" id="MobiDB-lite"/>
    </source>
</evidence>
<feature type="binding site" evidence="11">
    <location>
        <begin position="208"/>
        <end position="212"/>
    </location>
    <ligand>
        <name>GTP</name>
        <dbReference type="ChEBI" id="CHEBI:37565"/>
    </ligand>
</feature>
<evidence type="ECO:0000313" key="15">
    <source>
        <dbReference type="Proteomes" id="UP000193560"/>
    </source>
</evidence>
<proteinExistence type="predicted"/>
<dbReference type="FunFam" id="3.40.50.300:FF:000563">
    <property type="entry name" value="Guanine nucleotide-binding protein alpha subunit"/>
    <property type="match status" value="1"/>
</dbReference>
<evidence type="ECO:0000256" key="11">
    <source>
        <dbReference type="PIRSR" id="PIRSR601019-1"/>
    </source>
</evidence>
<protein>
    <recommendedName>
        <fullName evidence="10">Guanine nucleotide-binding protein alpha-2 subunit</fullName>
    </recommendedName>
</protein>
<evidence type="ECO:0000256" key="10">
    <source>
        <dbReference type="ARBA" id="ARBA00074402"/>
    </source>
</evidence>
<dbReference type="SUPFAM" id="SSF52540">
    <property type="entry name" value="P-loop containing nucleoside triphosphate hydrolases"/>
    <property type="match status" value="1"/>
</dbReference>
<evidence type="ECO:0000256" key="9">
    <source>
        <dbReference type="ARBA" id="ARBA00023224"/>
    </source>
</evidence>
<dbReference type="Pfam" id="PF00503">
    <property type="entry name" value="G-alpha"/>
    <property type="match status" value="1"/>
</dbReference>
<dbReference type="FunFam" id="1.10.400.10:FF:000009">
    <property type="entry name" value="Guanine nucleotide-binding protein G(O) subunit alpha"/>
    <property type="match status" value="1"/>
</dbReference>
<comment type="subunit">
    <text evidence="3">G proteins are composed of 3 units; alpha, beta and gamma. The alpha chain contains the guanine nucleotide binding site.</text>
</comment>
<dbReference type="GO" id="GO:0000750">
    <property type="term" value="P:pheromone-dependent signal transduction involved in conjugation with cellular fusion"/>
    <property type="evidence" value="ECO:0007669"/>
    <property type="project" value="TreeGrafter"/>
</dbReference>
<dbReference type="Proteomes" id="UP000193560">
    <property type="component" value="Unassembled WGS sequence"/>
</dbReference>
<dbReference type="InterPro" id="IPR011025">
    <property type="entry name" value="GproteinA_insert"/>
</dbReference>
<name>A0A1X2IA34_9FUNG</name>
<dbReference type="PANTHER" id="PTHR10218">
    <property type="entry name" value="GTP-BINDING PROTEIN ALPHA SUBUNIT"/>
    <property type="match status" value="1"/>
</dbReference>
<dbReference type="Gene3D" id="1.10.400.10">
    <property type="entry name" value="GI Alpha 1, domain 2-like"/>
    <property type="match status" value="1"/>
</dbReference>
<dbReference type="STRING" id="90262.A0A1X2IA34"/>
<dbReference type="CDD" id="cd00066">
    <property type="entry name" value="G-alpha"/>
    <property type="match status" value="1"/>
</dbReference>
<feature type="region of interest" description="Disordered" evidence="13">
    <location>
        <begin position="1"/>
        <end position="24"/>
    </location>
</feature>
<dbReference type="Gene3D" id="3.40.50.300">
    <property type="entry name" value="P-loop containing nucleotide triphosphate hydrolases"/>
    <property type="match status" value="1"/>
</dbReference>
<feature type="binding site" evidence="12">
    <location>
        <position position="189"/>
    </location>
    <ligand>
        <name>Mg(2+)</name>
        <dbReference type="ChEBI" id="CHEBI:18420"/>
    </ligand>
</feature>
<keyword evidence="7 12" id="KW-0460">Magnesium</keyword>
<evidence type="ECO:0000256" key="12">
    <source>
        <dbReference type="PIRSR" id="PIRSR601019-2"/>
    </source>
</evidence>
<evidence type="ECO:0000256" key="1">
    <source>
        <dbReference type="ARBA" id="ARBA00001946"/>
    </source>
</evidence>
<dbReference type="PANTHER" id="PTHR10218:SF242">
    <property type="entry name" value="GUANINE NUCLEOTIDE-BINDING PROTEIN ALPHA-1 SUBUNIT"/>
    <property type="match status" value="1"/>
</dbReference>
<comment type="cofactor">
    <cofactor evidence="1">
        <name>Mg(2+)</name>
        <dbReference type="ChEBI" id="CHEBI:18420"/>
    </cofactor>
</comment>
<evidence type="ECO:0000256" key="5">
    <source>
        <dbReference type="ARBA" id="ARBA00022741"/>
    </source>
</evidence>
<dbReference type="InterPro" id="IPR001019">
    <property type="entry name" value="Gprotein_alpha_su"/>
</dbReference>
<dbReference type="EMBL" id="MCGE01000018">
    <property type="protein sequence ID" value="ORZ12619.1"/>
    <property type="molecule type" value="Genomic_DNA"/>
</dbReference>
<keyword evidence="5 11" id="KW-0547">Nucleotide-binding</keyword>
<dbReference type="SMART" id="SM00275">
    <property type="entry name" value="G_alpha"/>
    <property type="match status" value="1"/>
</dbReference>
<dbReference type="GO" id="GO:0001664">
    <property type="term" value="F:G protein-coupled receptor binding"/>
    <property type="evidence" value="ECO:0007669"/>
    <property type="project" value="InterPro"/>
</dbReference>
<dbReference type="GO" id="GO:0031683">
    <property type="term" value="F:G-protein beta/gamma-subunit complex binding"/>
    <property type="evidence" value="ECO:0007669"/>
    <property type="project" value="InterPro"/>
</dbReference>
<feature type="binding site" evidence="11">
    <location>
        <begin position="277"/>
        <end position="280"/>
    </location>
    <ligand>
        <name>GTP</name>
        <dbReference type="ChEBI" id="CHEBI:37565"/>
    </ligand>
</feature>
<keyword evidence="6" id="KW-0378">Hydrolase</keyword>
<evidence type="ECO:0000256" key="3">
    <source>
        <dbReference type="ARBA" id="ARBA00011356"/>
    </source>
</evidence>
<keyword evidence="8 11" id="KW-0342">GTP-binding</keyword>
<dbReference type="PROSITE" id="PS51882">
    <property type="entry name" value="G_ALPHA"/>
    <property type="match status" value="1"/>
</dbReference>
<evidence type="ECO:0000256" key="7">
    <source>
        <dbReference type="ARBA" id="ARBA00022842"/>
    </source>
</evidence>
<dbReference type="PRINTS" id="PR00318">
    <property type="entry name" value="GPROTEINA"/>
</dbReference>
<evidence type="ECO:0000256" key="2">
    <source>
        <dbReference type="ARBA" id="ARBA00003069"/>
    </source>
</evidence>
<organism evidence="14 15">
    <name type="scientific">Absidia repens</name>
    <dbReference type="NCBI Taxonomy" id="90262"/>
    <lineage>
        <taxon>Eukaryota</taxon>
        <taxon>Fungi</taxon>
        <taxon>Fungi incertae sedis</taxon>
        <taxon>Mucoromycota</taxon>
        <taxon>Mucoromycotina</taxon>
        <taxon>Mucoromycetes</taxon>
        <taxon>Mucorales</taxon>
        <taxon>Cunninghamellaceae</taxon>
        <taxon>Absidia</taxon>
    </lineage>
</organism>
<evidence type="ECO:0000256" key="6">
    <source>
        <dbReference type="ARBA" id="ARBA00022801"/>
    </source>
</evidence>
<dbReference type="GO" id="GO:0046872">
    <property type="term" value="F:metal ion binding"/>
    <property type="evidence" value="ECO:0007669"/>
    <property type="project" value="UniProtKB-KW"/>
</dbReference>
<dbReference type="GO" id="GO:0005737">
    <property type="term" value="C:cytoplasm"/>
    <property type="evidence" value="ECO:0007669"/>
    <property type="project" value="TreeGrafter"/>
</dbReference>
<dbReference type="InterPro" id="IPR002975">
    <property type="entry name" value="Fungi_Gprotein_alpha"/>
</dbReference>
<evidence type="ECO:0000256" key="4">
    <source>
        <dbReference type="ARBA" id="ARBA00022723"/>
    </source>
</evidence>
<dbReference type="GO" id="GO:0003924">
    <property type="term" value="F:GTPase activity"/>
    <property type="evidence" value="ECO:0007669"/>
    <property type="project" value="InterPro"/>
</dbReference>
<dbReference type="PRINTS" id="PR01241">
    <property type="entry name" value="GPROTEINAFNG"/>
</dbReference>
<feature type="compositionally biased region" description="Low complexity" evidence="13">
    <location>
        <begin position="1"/>
        <end position="19"/>
    </location>
</feature>
<keyword evidence="15" id="KW-1185">Reference proteome</keyword>